<organism evidence="2 3">
    <name type="scientific">Tulasnella calospora MUT 4182</name>
    <dbReference type="NCBI Taxonomy" id="1051891"/>
    <lineage>
        <taxon>Eukaryota</taxon>
        <taxon>Fungi</taxon>
        <taxon>Dikarya</taxon>
        <taxon>Basidiomycota</taxon>
        <taxon>Agaricomycotina</taxon>
        <taxon>Agaricomycetes</taxon>
        <taxon>Cantharellales</taxon>
        <taxon>Tulasnellaceae</taxon>
        <taxon>Tulasnella</taxon>
    </lineage>
</organism>
<dbReference type="HOGENOM" id="CLU_1166586_0_0_1"/>
<reference evidence="3" key="2">
    <citation type="submission" date="2015-01" db="EMBL/GenBank/DDBJ databases">
        <title>Evolutionary Origins and Diversification of the Mycorrhizal Mutualists.</title>
        <authorList>
            <consortium name="DOE Joint Genome Institute"/>
            <consortium name="Mycorrhizal Genomics Consortium"/>
            <person name="Kohler A."/>
            <person name="Kuo A."/>
            <person name="Nagy L.G."/>
            <person name="Floudas D."/>
            <person name="Copeland A."/>
            <person name="Barry K.W."/>
            <person name="Cichocki N."/>
            <person name="Veneault-Fourrey C."/>
            <person name="LaButti K."/>
            <person name="Lindquist E.A."/>
            <person name="Lipzen A."/>
            <person name="Lundell T."/>
            <person name="Morin E."/>
            <person name="Murat C."/>
            <person name="Riley R."/>
            <person name="Ohm R."/>
            <person name="Sun H."/>
            <person name="Tunlid A."/>
            <person name="Henrissat B."/>
            <person name="Grigoriev I.V."/>
            <person name="Hibbett D.S."/>
            <person name="Martin F."/>
        </authorList>
    </citation>
    <scope>NUCLEOTIDE SEQUENCE [LARGE SCALE GENOMIC DNA]</scope>
    <source>
        <strain evidence="3">MUT 4182</strain>
    </source>
</reference>
<dbReference type="OrthoDB" id="412109at2759"/>
<reference evidence="2 3" key="1">
    <citation type="submission" date="2014-04" db="EMBL/GenBank/DDBJ databases">
        <authorList>
            <consortium name="DOE Joint Genome Institute"/>
            <person name="Kuo A."/>
            <person name="Girlanda M."/>
            <person name="Perotto S."/>
            <person name="Kohler A."/>
            <person name="Nagy L.G."/>
            <person name="Floudas D."/>
            <person name="Copeland A."/>
            <person name="Barry K.W."/>
            <person name="Cichocki N."/>
            <person name="Veneault-Fourrey C."/>
            <person name="LaButti K."/>
            <person name="Lindquist E.A."/>
            <person name="Lipzen A."/>
            <person name="Lundell T."/>
            <person name="Morin E."/>
            <person name="Murat C."/>
            <person name="Sun H."/>
            <person name="Tunlid A."/>
            <person name="Henrissat B."/>
            <person name="Grigoriev I.V."/>
            <person name="Hibbett D.S."/>
            <person name="Martin F."/>
            <person name="Nordberg H.P."/>
            <person name="Cantor M.N."/>
            <person name="Hua S.X."/>
        </authorList>
    </citation>
    <scope>NUCLEOTIDE SEQUENCE [LARGE SCALE GENOMIC DNA]</scope>
    <source>
        <strain evidence="2 3">MUT 4182</strain>
    </source>
</reference>
<dbReference type="STRING" id="1051891.A0A0C3LD95"/>
<proteinExistence type="predicted"/>
<protein>
    <submittedName>
        <fullName evidence="2">Uncharacterized protein</fullName>
    </submittedName>
</protein>
<evidence type="ECO:0000256" key="1">
    <source>
        <dbReference type="SAM" id="MobiDB-lite"/>
    </source>
</evidence>
<dbReference type="Proteomes" id="UP000054248">
    <property type="component" value="Unassembled WGS sequence"/>
</dbReference>
<feature type="compositionally biased region" description="Polar residues" evidence="1">
    <location>
        <begin position="104"/>
        <end position="115"/>
    </location>
</feature>
<evidence type="ECO:0000313" key="3">
    <source>
        <dbReference type="Proteomes" id="UP000054248"/>
    </source>
</evidence>
<evidence type="ECO:0000313" key="2">
    <source>
        <dbReference type="EMBL" id="KIO31893.1"/>
    </source>
</evidence>
<gene>
    <name evidence="2" type="ORF">M407DRAFT_241633</name>
</gene>
<feature type="region of interest" description="Disordered" evidence="1">
    <location>
        <begin position="1"/>
        <end position="115"/>
    </location>
</feature>
<sequence>MTQVPNTTPVTIAQTSTTAPQPRTSTASATTTRRQAPAPPSTPRRKSARTPLSSQPQQEQVVPPLTPVTTGTRVSSTGATLAPPAAPTTSSKRVSTGRRHSTPAGGTSQPYNSSPRKVVDAYNRYSAFWKGAYSPRTLTFSSVPWPVVDAPKHPTSLNVNAVRSFLLSPHHSQGVPARERVEHAQSVWEPKSFMATWGPKMREEDKEKIERTLLFLQGTLRILYNEVVAAETLDDGSM</sequence>
<accession>A0A0C3LD95</accession>
<name>A0A0C3LD95_9AGAM</name>
<feature type="compositionally biased region" description="Low complexity" evidence="1">
    <location>
        <begin position="13"/>
        <end position="36"/>
    </location>
</feature>
<keyword evidence="3" id="KW-1185">Reference proteome</keyword>
<feature type="compositionally biased region" description="Polar residues" evidence="1">
    <location>
        <begin position="1"/>
        <end position="12"/>
    </location>
</feature>
<dbReference type="AlphaFoldDB" id="A0A0C3LD95"/>
<dbReference type="EMBL" id="KN822959">
    <property type="protein sequence ID" value="KIO31893.1"/>
    <property type="molecule type" value="Genomic_DNA"/>
</dbReference>
<feature type="compositionally biased region" description="Low complexity" evidence="1">
    <location>
        <begin position="55"/>
        <end position="91"/>
    </location>
</feature>